<dbReference type="Proteomes" id="UP001139516">
    <property type="component" value="Unassembled WGS sequence"/>
</dbReference>
<keyword evidence="2" id="KW-1185">Reference proteome</keyword>
<gene>
    <name evidence="1" type="ORF">M0638_27270</name>
</gene>
<organism evidence="1 2">
    <name type="scientific">Roseomonas acroporae</name>
    <dbReference type="NCBI Taxonomy" id="2937791"/>
    <lineage>
        <taxon>Bacteria</taxon>
        <taxon>Pseudomonadati</taxon>
        <taxon>Pseudomonadota</taxon>
        <taxon>Alphaproteobacteria</taxon>
        <taxon>Acetobacterales</taxon>
        <taxon>Roseomonadaceae</taxon>
        <taxon>Roseomonas</taxon>
    </lineage>
</organism>
<protein>
    <submittedName>
        <fullName evidence="1">Uncharacterized protein</fullName>
    </submittedName>
</protein>
<proteinExistence type="predicted"/>
<dbReference type="EMBL" id="JALPRX010000172">
    <property type="protein sequence ID" value="MCK8788061.1"/>
    <property type="molecule type" value="Genomic_DNA"/>
</dbReference>
<reference evidence="1" key="1">
    <citation type="submission" date="2022-04" db="EMBL/GenBank/DDBJ databases">
        <title>Roseomonas acroporae sp. nov., isolated from coral Acropora digitifera.</title>
        <authorList>
            <person name="Sun H."/>
        </authorList>
    </citation>
    <scope>NUCLEOTIDE SEQUENCE</scope>
    <source>
        <strain evidence="1">NAR14</strain>
    </source>
</reference>
<dbReference type="AlphaFoldDB" id="A0A9X1YDC0"/>
<evidence type="ECO:0000313" key="2">
    <source>
        <dbReference type="Proteomes" id="UP001139516"/>
    </source>
</evidence>
<dbReference type="RefSeq" id="WP_248670103.1">
    <property type="nucleotide sequence ID" value="NZ_JALPRX010000172.1"/>
</dbReference>
<accession>A0A9X1YDC0</accession>
<name>A0A9X1YDC0_9PROT</name>
<evidence type="ECO:0000313" key="1">
    <source>
        <dbReference type="EMBL" id="MCK8788061.1"/>
    </source>
</evidence>
<comment type="caution">
    <text evidence="1">The sequence shown here is derived from an EMBL/GenBank/DDBJ whole genome shotgun (WGS) entry which is preliminary data.</text>
</comment>
<sequence length="153" mass="16416">MLVAMVKSQLDLLARPARDSLHGMSRSPAAAVVSSPEVVVVTTAPVTFTAKERELLRRELGMRFGQYPSLAEGLFLRSWRGGPLQGQPKLPPAVQSMLARGLVEVGPGRIGYRACFTAAGLAALRALLQGRHTLEPGLLAHLRQELGLDVLAD</sequence>